<dbReference type="InterPro" id="IPR019270">
    <property type="entry name" value="DUF2283"/>
</dbReference>
<protein>
    <submittedName>
        <fullName evidence="1">Uncharacterized protein YuzE</fullName>
    </submittedName>
</protein>
<organism evidence="1 2">
    <name type="scientific">Saccharothrix algeriensis</name>
    <dbReference type="NCBI Taxonomy" id="173560"/>
    <lineage>
        <taxon>Bacteria</taxon>
        <taxon>Bacillati</taxon>
        <taxon>Actinomycetota</taxon>
        <taxon>Actinomycetes</taxon>
        <taxon>Pseudonocardiales</taxon>
        <taxon>Pseudonocardiaceae</taxon>
        <taxon>Saccharothrix</taxon>
    </lineage>
</organism>
<reference evidence="1 2" key="1">
    <citation type="submission" date="2021-01" db="EMBL/GenBank/DDBJ databases">
        <title>Sequencing the genomes of 1000 actinobacteria strains.</title>
        <authorList>
            <person name="Klenk H.-P."/>
        </authorList>
    </citation>
    <scope>NUCLEOTIDE SEQUENCE [LARGE SCALE GENOMIC DNA]</scope>
    <source>
        <strain evidence="1 2">DSM 44581</strain>
    </source>
</reference>
<accession>A0ABS2S3P9</accession>
<dbReference type="Pfam" id="PF10049">
    <property type="entry name" value="DUF2283"/>
    <property type="match status" value="1"/>
</dbReference>
<comment type="caution">
    <text evidence="1">The sequence shown here is derived from an EMBL/GenBank/DDBJ whole genome shotgun (WGS) entry which is preliminary data.</text>
</comment>
<gene>
    <name evidence="1" type="ORF">JOE68_000561</name>
</gene>
<evidence type="ECO:0000313" key="1">
    <source>
        <dbReference type="EMBL" id="MBM7809696.1"/>
    </source>
</evidence>
<name>A0ABS2S3P9_9PSEU</name>
<sequence length="41" mass="4573">MINLDFDESGFLVGVEVLDASSKLPKYLLDMAERIDVEGSR</sequence>
<keyword evidence="2" id="KW-1185">Reference proteome</keyword>
<dbReference type="EMBL" id="JAFBCL010000001">
    <property type="protein sequence ID" value="MBM7809696.1"/>
    <property type="molecule type" value="Genomic_DNA"/>
</dbReference>
<proteinExistence type="predicted"/>
<dbReference type="Proteomes" id="UP001195724">
    <property type="component" value="Unassembled WGS sequence"/>
</dbReference>
<evidence type="ECO:0000313" key="2">
    <source>
        <dbReference type="Proteomes" id="UP001195724"/>
    </source>
</evidence>